<proteinExistence type="predicted"/>
<keyword evidence="1" id="KW-0732">Signal</keyword>
<name>A0ABU4HTG3_9ACTN</name>
<evidence type="ECO:0000256" key="1">
    <source>
        <dbReference type="SAM" id="SignalP"/>
    </source>
</evidence>
<sequence length="586" mass="61858">MSLRSAPATRAVAVLLASLQLLVASASAGAAEWRPFPLPVPPGGQFSTPPGFPGDLSFWAPDRGLMTVGGNSSVPRGLYSWDGSSWHQLATVCGSGAGARIAWAGPAEFWTIAEPSPGHDGVHSGALCRFKDGAVIGSYATVNAPEYTSTVRAAACRAPDDCWFAGGFAETVDGARSGSFHLHWNGAELRAVYGPQGRAVTDLQAHRGRLIESVLVGPGFGIFDGPVLRAPEAAPALIHWADGEVFSNDAWLPRPQPGVPADGSELRALDSDGATAWAVGGGAYSGPAARAGAVARQPLAARLDGDGWTDLDARGAGLAEGEAFGDVAALPGTRTAWVTVRDVRDSPTGESGEGEQPRVAFVDADGSVTVHQLAGDAEPRRGAAVRIDCPAADDCWVATARGYVYRWGGRDYGPNGDPAFQGTITERPNENASQFVPDTPPVDDSRLFAPPVEALPEEPPAAPACRRPARLMTAVRAPKRTPVPPRRGERRGVRFRLVVSFRLARRARVALVAERTTGAGARGAARARRVTRVVARTRLTTLRAGRRSLAVTVRTERWPNRLRFVLRELERPRCVSASAAQTAASR</sequence>
<keyword evidence="3" id="KW-1185">Reference proteome</keyword>
<accession>A0ABU4HTG3</accession>
<feature type="signal peptide" evidence="1">
    <location>
        <begin position="1"/>
        <end position="30"/>
    </location>
</feature>
<evidence type="ECO:0000313" key="2">
    <source>
        <dbReference type="EMBL" id="MDW5596069.1"/>
    </source>
</evidence>
<evidence type="ECO:0000313" key="3">
    <source>
        <dbReference type="Proteomes" id="UP001284601"/>
    </source>
</evidence>
<protein>
    <submittedName>
        <fullName evidence="2">Uncharacterized protein</fullName>
    </submittedName>
</protein>
<dbReference type="Proteomes" id="UP001284601">
    <property type="component" value="Unassembled WGS sequence"/>
</dbReference>
<organism evidence="2 3">
    <name type="scientific">Conexibacter stalactiti</name>
    <dbReference type="NCBI Taxonomy" id="1940611"/>
    <lineage>
        <taxon>Bacteria</taxon>
        <taxon>Bacillati</taxon>
        <taxon>Actinomycetota</taxon>
        <taxon>Thermoleophilia</taxon>
        <taxon>Solirubrobacterales</taxon>
        <taxon>Conexibacteraceae</taxon>
        <taxon>Conexibacter</taxon>
    </lineage>
</organism>
<feature type="chain" id="PRO_5046196752" evidence="1">
    <location>
        <begin position="31"/>
        <end position="586"/>
    </location>
</feature>
<gene>
    <name evidence="2" type="ORF">R7226_17110</name>
</gene>
<dbReference type="RefSeq" id="WP_318598447.1">
    <property type="nucleotide sequence ID" value="NZ_JAWSTH010000046.1"/>
</dbReference>
<comment type="caution">
    <text evidence="2">The sequence shown here is derived from an EMBL/GenBank/DDBJ whole genome shotgun (WGS) entry which is preliminary data.</text>
</comment>
<reference evidence="3" key="1">
    <citation type="submission" date="2023-07" db="EMBL/GenBank/DDBJ databases">
        <title>Conexibacter stalactiti sp. nov., isolated from stalactites in a lava cave and emended description of the genus Conexibacter.</title>
        <authorList>
            <person name="Lee S.D."/>
        </authorList>
    </citation>
    <scope>NUCLEOTIDE SEQUENCE [LARGE SCALE GENOMIC DNA]</scope>
    <source>
        <strain evidence="3">KCTC 39840</strain>
    </source>
</reference>
<dbReference type="EMBL" id="JAWSTH010000046">
    <property type="protein sequence ID" value="MDW5596069.1"/>
    <property type="molecule type" value="Genomic_DNA"/>
</dbReference>